<accession>A0ABR3K5F1</accession>
<evidence type="ECO:0000313" key="2">
    <source>
        <dbReference type="Proteomes" id="UP001558632"/>
    </source>
</evidence>
<organism evidence="1 2">
    <name type="scientific">Trichinella spiralis</name>
    <name type="common">Trichina worm</name>
    <dbReference type="NCBI Taxonomy" id="6334"/>
    <lineage>
        <taxon>Eukaryota</taxon>
        <taxon>Metazoa</taxon>
        <taxon>Ecdysozoa</taxon>
        <taxon>Nematoda</taxon>
        <taxon>Enoplea</taxon>
        <taxon>Dorylaimia</taxon>
        <taxon>Trichinellida</taxon>
        <taxon>Trichinellidae</taxon>
        <taxon>Trichinella</taxon>
    </lineage>
</organism>
<protein>
    <submittedName>
        <fullName evidence="1">Plasma membrane ATPase</fullName>
    </submittedName>
</protein>
<keyword evidence="2" id="KW-1185">Reference proteome</keyword>
<comment type="caution">
    <text evidence="1">The sequence shown here is derived from an EMBL/GenBank/DDBJ whole genome shotgun (WGS) entry which is preliminary data.</text>
</comment>
<dbReference type="Proteomes" id="UP001558632">
    <property type="component" value="Unassembled WGS sequence"/>
</dbReference>
<sequence>MKNVHGLSGHFAHLKKFMQTSFETAFNSNFQSPTTATYAALLKHYMLIQWKSVGLSLDEKKLQVTLRANPNLQLHLCWVIKNCFRILIHSASSAPTISSFHAYFHFSIPFINWLVTTAADPISWPVCVHSKNSFTSHKPFPRKQCFLPFKWKQARRQVPFFYSVLQLISSDTAVNMGWVCCFMDPRSEHPAGSLVSCCGGAFPSNWVPFQTDDHFYYTASTAQHPGASVDANTSGLHLNFANTIQ</sequence>
<proteinExistence type="predicted"/>
<gene>
    <name evidence="1" type="ORF">TSPI_03087</name>
</gene>
<name>A0ABR3K5F1_TRISP</name>
<evidence type="ECO:0000313" key="1">
    <source>
        <dbReference type="EMBL" id="KAL1227937.1"/>
    </source>
</evidence>
<reference evidence="1 2" key="1">
    <citation type="submission" date="2024-07" db="EMBL/GenBank/DDBJ databases">
        <title>Enhanced genomic and transcriptomic resources for Trichinella pseudospiralis and T. spiralis underpin the discovery of pronounced molecular differences between stages and species.</title>
        <authorList>
            <person name="Pasi K.K."/>
            <person name="La Rosa G."/>
            <person name="Gomez-Morales M.A."/>
            <person name="Tosini F."/>
            <person name="Sumanam S."/>
            <person name="Young N.D."/>
            <person name="Chang B.C."/>
            <person name="Robin G.B."/>
        </authorList>
    </citation>
    <scope>NUCLEOTIDE SEQUENCE [LARGE SCALE GENOMIC DNA]</scope>
    <source>
        <strain evidence="1">ISS534</strain>
    </source>
</reference>
<dbReference type="EMBL" id="JBEUSY010000528">
    <property type="protein sequence ID" value="KAL1227937.1"/>
    <property type="molecule type" value="Genomic_DNA"/>
</dbReference>